<evidence type="ECO:0000313" key="3">
    <source>
        <dbReference type="EMBL" id="MDC0677405.1"/>
    </source>
</evidence>
<comment type="caution">
    <text evidence="3">The sequence shown here is derived from an EMBL/GenBank/DDBJ whole genome shotgun (WGS) entry which is preliminary data.</text>
</comment>
<gene>
    <name evidence="3" type="ORF">POL72_06590</name>
</gene>
<protein>
    <submittedName>
        <fullName evidence="3">LysR substrate-binding domain-containing protein</fullName>
    </submittedName>
</protein>
<dbReference type="PANTHER" id="PTHR30537:SF72">
    <property type="entry name" value="LYSR FAMILY TRANSCRIPTIONAL REGULATOR"/>
    <property type="match status" value="1"/>
</dbReference>
<feature type="domain" description="LysR substrate-binding" evidence="2">
    <location>
        <begin position="14"/>
        <end position="199"/>
    </location>
</feature>
<dbReference type="PANTHER" id="PTHR30537">
    <property type="entry name" value="HTH-TYPE TRANSCRIPTIONAL REGULATOR"/>
    <property type="match status" value="1"/>
</dbReference>
<evidence type="ECO:0000259" key="2">
    <source>
        <dbReference type="Pfam" id="PF03466"/>
    </source>
</evidence>
<evidence type="ECO:0000256" key="1">
    <source>
        <dbReference type="ARBA" id="ARBA00009437"/>
    </source>
</evidence>
<dbReference type="Gene3D" id="3.40.190.10">
    <property type="entry name" value="Periplasmic binding protein-like II"/>
    <property type="match status" value="2"/>
</dbReference>
<dbReference type="InterPro" id="IPR005119">
    <property type="entry name" value="LysR_subst-bd"/>
</dbReference>
<proteinExistence type="inferred from homology"/>
<dbReference type="SUPFAM" id="SSF53850">
    <property type="entry name" value="Periplasmic binding protein-like II"/>
    <property type="match status" value="1"/>
</dbReference>
<reference evidence="3 4" key="1">
    <citation type="submission" date="2023-01" db="EMBL/GenBank/DDBJ databases">
        <title>Minimal conservation of predation-associated metabolite biosynthetic gene clusters underscores biosynthetic potential of Myxococcota including descriptions for ten novel species: Archangium lansinium sp. nov., Myxococcus landrumus sp. nov., Nannocystis bai.</title>
        <authorList>
            <person name="Ahearne A."/>
            <person name="Stevens C."/>
            <person name="Dowd S."/>
        </authorList>
    </citation>
    <scope>NUCLEOTIDE SEQUENCE [LARGE SCALE GENOMIC DNA]</scope>
    <source>
        <strain evidence="3 4">WIWO2</strain>
    </source>
</reference>
<sequence length="201" mass="22553">MRVSLPLVGGPFHSAVADFHEAHPAIDLELDYTNRSVDLVREGFDAAIRWGPLHDSMLKARSLGSYRCVLVGSPAYLAQRGTPRRLRDLREHDLLQLRLSNNGQRKPLGYLGAHREKVECARTPVVANRVEALVDFAVRGRGLAYVADVLIRDERARGALVTVLEEQIGHSTPAHLMWAPGKHVSPKLRVFIDWMAKHFTR</sequence>
<dbReference type="RefSeq" id="WP_272095917.1">
    <property type="nucleotide sequence ID" value="NZ_JAQNDK010000001.1"/>
</dbReference>
<dbReference type="EMBL" id="JAQNDK010000001">
    <property type="protein sequence ID" value="MDC0677405.1"/>
    <property type="molecule type" value="Genomic_DNA"/>
</dbReference>
<keyword evidence="4" id="KW-1185">Reference proteome</keyword>
<comment type="similarity">
    <text evidence="1">Belongs to the LysR transcriptional regulatory family.</text>
</comment>
<accession>A0ABT5BTC2</accession>
<dbReference type="InterPro" id="IPR058163">
    <property type="entry name" value="LysR-type_TF_proteobact-type"/>
</dbReference>
<organism evidence="3 4">
    <name type="scientific">Sorangium atrum</name>
    <dbReference type="NCBI Taxonomy" id="2995308"/>
    <lineage>
        <taxon>Bacteria</taxon>
        <taxon>Pseudomonadati</taxon>
        <taxon>Myxococcota</taxon>
        <taxon>Polyangia</taxon>
        <taxon>Polyangiales</taxon>
        <taxon>Polyangiaceae</taxon>
        <taxon>Sorangium</taxon>
    </lineage>
</organism>
<name>A0ABT5BTC2_9BACT</name>
<evidence type="ECO:0000313" key="4">
    <source>
        <dbReference type="Proteomes" id="UP001217485"/>
    </source>
</evidence>
<dbReference type="Proteomes" id="UP001217485">
    <property type="component" value="Unassembled WGS sequence"/>
</dbReference>
<dbReference type="Pfam" id="PF03466">
    <property type="entry name" value="LysR_substrate"/>
    <property type="match status" value="1"/>
</dbReference>